<dbReference type="PANTHER" id="PTHR28110">
    <property type="entry name" value="TRANSMEMBRANE PROTEIN"/>
    <property type="match status" value="1"/>
</dbReference>
<evidence type="ECO:0000313" key="2">
    <source>
        <dbReference type="Proteomes" id="UP001215712"/>
    </source>
</evidence>
<dbReference type="PANTHER" id="PTHR28110:SF1">
    <property type="entry name" value="TRANSMEMBRANE PROTEIN"/>
    <property type="match status" value="1"/>
</dbReference>
<evidence type="ECO:0000313" key="1">
    <source>
        <dbReference type="EMBL" id="KAJ5733647.1"/>
    </source>
</evidence>
<dbReference type="CDD" id="cd06259">
    <property type="entry name" value="YdcF-like"/>
    <property type="match status" value="1"/>
</dbReference>
<dbReference type="Proteomes" id="UP001215712">
    <property type="component" value="Unassembled WGS sequence"/>
</dbReference>
<sequence>MGMKGVDHLIVVCCHAIYAGEPTHGFSEDEWFIEPFQKGETPTFIDHARAGLKILSEDPCALLVFSGGPTKRPRTDLCEGRSYLNLVKENNYFEGAKSISKIDPSRIVTEDYATDSYQNVLFSILRFKSRTGIYPHRVTVVTHEFKRARFMECHFPAVGLLPPVGDKQSGMNYGISVIGINPPEEVTPLESLVRGEAGRGIGLWRQDLYGTGEELAGKRAARGWNSGMETGVFVQVGFEESVEKLVCWNSGIGNEFYPYMSKLPWFYGNKTQLS</sequence>
<protein>
    <recommendedName>
        <fullName evidence="3">DUF218 domain-containing protein</fullName>
    </recommendedName>
</protein>
<evidence type="ECO:0008006" key="3">
    <source>
        <dbReference type="Google" id="ProtNLM"/>
    </source>
</evidence>
<dbReference type="InterPro" id="IPR003848">
    <property type="entry name" value="DUF218"/>
</dbReference>
<accession>A0AAD6MYR6</accession>
<organism evidence="1 2">
    <name type="scientific">Penicillium malachiteum</name>
    <dbReference type="NCBI Taxonomy" id="1324776"/>
    <lineage>
        <taxon>Eukaryota</taxon>
        <taxon>Fungi</taxon>
        <taxon>Dikarya</taxon>
        <taxon>Ascomycota</taxon>
        <taxon>Pezizomycotina</taxon>
        <taxon>Eurotiomycetes</taxon>
        <taxon>Eurotiomycetidae</taxon>
        <taxon>Eurotiales</taxon>
        <taxon>Aspergillaceae</taxon>
        <taxon>Penicillium</taxon>
    </lineage>
</organism>
<dbReference type="InterPro" id="IPR055323">
    <property type="entry name" value="C57A10.07/YOR238W"/>
</dbReference>
<reference evidence="1" key="2">
    <citation type="submission" date="2023-01" db="EMBL/GenBank/DDBJ databases">
        <authorList>
            <person name="Petersen C."/>
        </authorList>
    </citation>
    <scope>NUCLEOTIDE SEQUENCE</scope>
    <source>
        <strain evidence="1">IBT 17514</strain>
    </source>
</reference>
<name>A0AAD6MYR6_9EURO</name>
<reference evidence="1" key="1">
    <citation type="journal article" date="2023" name="IMA Fungus">
        <title>Comparative genomic study of the Penicillium genus elucidates a diverse pangenome and 15 lateral gene transfer events.</title>
        <authorList>
            <person name="Petersen C."/>
            <person name="Sorensen T."/>
            <person name="Nielsen M.R."/>
            <person name="Sondergaard T.E."/>
            <person name="Sorensen J.L."/>
            <person name="Fitzpatrick D.A."/>
            <person name="Frisvad J.C."/>
            <person name="Nielsen K.L."/>
        </authorList>
    </citation>
    <scope>NUCLEOTIDE SEQUENCE</scope>
    <source>
        <strain evidence="1">IBT 17514</strain>
    </source>
</reference>
<gene>
    <name evidence="1" type="ORF">N7493_002433</name>
</gene>
<keyword evidence="2" id="KW-1185">Reference proteome</keyword>
<dbReference type="AlphaFoldDB" id="A0AAD6MYR6"/>
<comment type="caution">
    <text evidence="1">The sequence shown here is derived from an EMBL/GenBank/DDBJ whole genome shotgun (WGS) entry which is preliminary data.</text>
</comment>
<proteinExistence type="predicted"/>
<dbReference type="EMBL" id="JAQJAN010000003">
    <property type="protein sequence ID" value="KAJ5733647.1"/>
    <property type="molecule type" value="Genomic_DNA"/>
</dbReference>
<dbReference type="GO" id="GO:0005737">
    <property type="term" value="C:cytoplasm"/>
    <property type="evidence" value="ECO:0007669"/>
    <property type="project" value="TreeGrafter"/>
</dbReference>